<sequence length="100" mass="11680">MKSENIKVNPDGSLLLPEPLRSLIKDIQELQVAWNDEFMIINYSRVQKQTSELNLEVKIEQFFNQLDKLLAFNEIEPINVDDIETEIAAYRIEKNSKNKS</sequence>
<dbReference type="RefSeq" id="WP_193871597.1">
    <property type="nucleotide sequence ID" value="NZ_JADEWU010000088.1"/>
</dbReference>
<keyword evidence="2" id="KW-1185">Reference proteome</keyword>
<comment type="caution">
    <text evidence="1">The sequence shown here is derived from an EMBL/GenBank/DDBJ whole genome shotgun (WGS) entry which is preliminary data.</text>
</comment>
<evidence type="ECO:0000313" key="1">
    <source>
        <dbReference type="EMBL" id="MBE9146231.1"/>
    </source>
</evidence>
<evidence type="ECO:0000313" key="2">
    <source>
        <dbReference type="Proteomes" id="UP000640725"/>
    </source>
</evidence>
<reference evidence="1 2" key="1">
    <citation type="submission" date="2020-10" db="EMBL/GenBank/DDBJ databases">
        <authorList>
            <person name="Castelo-Branco R."/>
            <person name="Eusebio N."/>
            <person name="Adriana R."/>
            <person name="Vieira A."/>
            <person name="Brugerolle De Fraissinette N."/>
            <person name="Rezende De Castro R."/>
            <person name="Schneider M.P."/>
            <person name="Vasconcelos V."/>
            <person name="Leao P.N."/>
        </authorList>
    </citation>
    <scope>NUCLEOTIDE SEQUENCE [LARGE SCALE GENOMIC DNA]</scope>
    <source>
        <strain evidence="1 2">LEGE 06226</strain>
    </source>
</reference>
<dbReference type="EMBL" id="JADEWU010000088">
    <property type="protein sequence ID" value="MBE9146231.1"/>
    <property type="molecule type" value="Genomic_DNA"/>
</dbReference>
<name>A0ABR9UJD3_9CYAN</name>
<gene>
    <name evidence="1" type="ORF">IQ236_23865</name>
</gene>
<accession>A0ABR9UJD3</accession>
<proteinExistence type="predicted"/>
<organism evidence="1 2">
    <name type="scientific">Planktothrix mougeotii LEGE 06226</name>
    <dbReference type="NCBI Taxonomy" id="1828728"/>
    <lineage>
        <taxon>Bacteria</taxon>
        <taxon>Bacillati</taxon>
        <taxon>Cyanobacteriota</taxon>
        <taxon>Cyanophyceae</taxon>
        <taxon>Oscillatoriophycideae</taxon>
        <taxon>Oscillatoriales</taxon>
        <taxon>Microcoleaceae</taxon>
        <taxon>Planktothrix</taxon>
    </lineage>
</organism>
<dbReference type="Proteomes" id="UP000640725">
    <property type="component" value="Unassembled WGS sequence"/>
</dbReference>
<protein>
    <submittedName>
        <fullName evidence="1">Uncharacterized protein</fullName>
    </submittedName>
</protein>